<sequence>MEAWFSLTEQQRKGLFDQVSNRTGLPSVAIEKDWWVTLVLRVVFTLPVADHLVFKGGTSLSKGWNLIDRFSEDIDLALDRNFLGFEGDLSKTQVKKLRKASCGYISEEFLELLVGRLEEISIPDISLVVQDINDSDVDPLVIEVRYRALTEPSAYLQPRVLIEIGSRSLREPFEERSIQSFVGQQYRDRPFADDPFAVPTVLPKRTFLEKIFLLHEEFQKPLETIRVNRLSRHLYDLERLMDTEHGEEALKDQGLYNSIVAHRQKFNVVRGIDYANHARDRVNFIPPAEIRKEWENDYRTMRESMIYGETKTFQQLIERLRELKKRLVYY</sequence>
<dbReference type="Pfam" id="PF08843">
    <property type="entry name" value="AbiEii"/>
    <property type="match status" value="1"/>
</dbReference>
<protein>
    <submittedName>
        <fullName evidence="1">Nucleotidyl transferase AbiEii/AbiGii toxin family protein</fullName>
    </submittedName>
</protein>
<reference evidence="1" key="1">
    <citation type="journal article" date="2023" name="Comput. Struct. Biotechnol. J.">
        <title>Discovery of a novel marine Bacteroidetes with a rich repertoire of carbohydrate-active enzymes.</title>
        <authorList>
            <person name="Chen B."/>
            <person name="Liu G."/>
            <person name="Chen Q."/>
            <person name="Wang H."/>
            <person name="Liu L."/>
            <person name="Tang K."/>
        </authorList>
    </citation>
    <scope>NUCLEOTIDE SEQUENCE</scope>
    <source>
        <strain evidence="1">TK19036</strain>
    </source>
</reference>
<dbReference type="AlphaFoldDB" id="A0AA49JFM3"/>
<gene>
    <name evidence="1" type="ORF">K4G66_08270</name>
</gene>
<dbReference type="Gene3D" id="3.10.450.620">
    <property type="entry name" value="JHP933, nucleotidyltransferase-like core domain"/>
    <property type="match status" value="1"/>
</dbReference>
<organism evidence="1">
    <name type="scientific">Roseihalotalea indica</name>
    <dbReference type="NCBI Taxonomy" id="2867963"/>
    <lineage>
        <taxon>Bacteria</taxon>
        <taxon>Pseudomonadati</taxon>
        <taxon>Bacteroidota</taxon>
        <taxon>Cytophagia</taxon>
        <taxon>Cytophagales</taxon>
        <taxon>Catalimonadaceae</taxon>
        <taxon>Roseihalotalea</taxon>
    </lineage>
</organism>
<dbReference type="EMBL" id="CP120682">
    <property type="protein sequence ID" value="WKN38696.1"/>
    <property type="molecule type" value="Genomic_DNA"/>
</dbReference>
<keyword evidence="1" id="KW-0808">Transferase</keyword>
<accession>A0AA49JFM3</accession>
<reference evidence="1" key="2">
    <citation type="journal article" date="2024" name="Antonie Van Leeuwenhoek">
        <title>Roseihalotalea indica gen. nov., sp. nov., a halophilic Bacteroidetes from mesopelagic Southwest Indian Ocean with higher carbohydrate metabolic potential.</title>
        <authorList>
            <person name="Chen B."/>
            <person name="Zhang M."/>
            <person name="Lin D."/>
            <person name="Ye J."/>
            <person name="Tang K."/>
        </authorList>
    </citation>
    <scope>NUCLEOTIDE SEQUENCE</scope>
    <source>
        <strain evidence="1">TK19036</strain>
    </source>
</reference>
<dbReference type="GO" id="GO:0016740">
    <property type="term" value="F:transferase activity"/>
    <property type="evidence" value="ECO:0007669"/>
    <property type="project" value="UniProtKB-KW"/>
</dbReference>
<dbReference type="InterPro" id="IPR014942">
    <property type="entry name" value="AbiEii"/>
</dbReference>
<name>A0AA49JFM3_9BACT</name>
<evidence type="ECO:0000313" key="1">
    <source>
        <dbReference type="EMBL" id="WKN38696.1"/>
    </source>
</evidence>
<proteinExistence type="predicted"/>